<comment type="caution">
    <text evidence="1">The sequence shown here is derived from an EMBL/GenBank/DDBJ whole genome shotgun (WGS) entry which is preliminary data.</text>
</comment>
<dbReference type="GeneID" id="70132397"/>
<sequence length="77" mass="8668">MSSLCSILIITMTLGNHYTDTVMRAPLFRRIRAAQAKCSLKDPNHRINYSSPQCSKFGCQSQPKNLGPDRWIILSSV</sequence>
<organism evidence="1 2">
    <name type="scientific">Truncatella angustata</name>
    <dbReference type="NCBI Taxonomy" id="152316"/>
    <lineage>
        <taxon>Eukaryota</taxon>
        <taxon>Fungi</taxon>
        <taxon>Dikarya</taxon>
        <taxon>Ascomycota</taxon>
        <taxon>Pezizomycotina</taxon>
        <taxon>Sordariomycetes</taxon>
        <taxon>Xylariomycetidae</taxon>
        <taxon>Amphisphaeriales</taxon>
        <taxon>Sporocadaceae</taxon>
        <taxon>Truncatella</taxon>
    </lineage>
</organism>
<dbReference type="Proteomes" id="UP000758603">
    <property type="component" value="Unassembled WGS sequence"/>
</dbReference>
<proteinExistence type="predicted"/>
<evidence type="ECO:0000313" key="1">
    <source>
        <dbReference type="EMBL" id="KAH6648674.1"/>
    </source>
</evidence>
<dbReference type="AlphaFoldDB" id="A0A9P8UEX7"/>
<keyword evidence="2" id="KW-1185">Reference proteome</keyword>
<dbReference type="RefSeq" id="XP_045955181.1">
    <property type="nucleotide sequence ID" value="XM_046103505.1"/>
</dbReference>
<name>A0A9P8UEX7_9PEZI</name>
<evidence type="ECO:0000313" key="2">
    <source>
        <dbReference type="Proteomes" id="UP000758603"/>
    </source>
</evidence>
<gene>
    <name evidence="1" type="ORF">BKA67DRAFT_575514</name>
</gene>
<dbReference type="EMBL" id="JAGPXC010000007">
    <property type="protein sequence ID" value="KAH6648674.1"/>
    <property type="molecule type" value="Genomic_DNA"/>
</dbReference>
<accession>A0A9P8UEX7</accession>
<protein>
    <submittedName>
        <fullName evidence="1">Uncharacterized protein</fullName>
    </submittedName>
</protein>
<reference evidence="1" key="1">
    <citation type="journal article" date="2021" name="Nat. Commun.">
        <title>Genetic determinants of endophytism in the Arabidopsis root mycobiome.</title>
        <authorList>
            <person name="Mesny F."/>
            <person name="Miyauchi S."/>
            <person name="Thiergart T."/>
            <person name="Pickel B."/>
            <person name="Atanasova L."/>
            <person name="Karlsson M."/>
            <person name="Huettel B."/>
            <person name="Barry K.W."/>
            <person name="Haridas S."/>
            <person name="Chen C."/>
            <person name="Bauer D."/>
            <person name="Andreopoulos W."/>
            <person name="Pangilinan J."/>
            <person name="LaButti K."/>
            <person name="Riley R."/>
            <person name="Lipzen A."/>
            <person name="Clum A."/>
            <person name="Drula E."/>
            <person name="Henrissat B."/>
            <person name="Kohler A."/>
            <person name="Grigoriev I.V."/>
            <person name="Martin F.M."/>
            <person name="Hacquard S."/>
        </authorList>
    </citation>
    <scope>NUCLEOTIDE SEQUENCE</scope>
    <source>
        <strain evidence="1">MPI-SDFR-AT-0073</strain>
    </source>
</reference>